<dbReference type="VEuPathDB" id="FungiDB:FUN_006987"/>
<reference evidence="2 3" key="2">
    <citation type="submission" date="2017-10" db="EMBL/GenBank/DDBJ databases">
        <title>Genome analyses suggest a sexual origin of heterokaryosis in a supposedly ancient asexual fungus.</title>
        <authorList>
            <person name="Corradi N."/>
            <person name="Sedzielewska K."/>
            <person name="Noel J."/>
            <person name="Charron P."/>
            <person name="Farinelli L."/>
            <person name="Marton T."/>
            <person name="Kruger M."/>
            <person name="Pelin A."/>
            <person name="Brachmann A."/>
            <person name="Corradi N."/>
        </authorList>
    </citation>
    <scope>NUCLEOTIDE SEQUENCE [LARGE SCALE GENOMIC DNA]</scope>
    <source>
        <strain evidence="2 3">A1</strain>
    </source>
</reference>
<feature type="region of interest" description="Disordered" evidence="1">
    <location>
        <begin position="348"/>
        <end position="423"/>
    </location>
</feature>
<dbReference type="AlphaFoldDB" id="A0A2N0R3N7"/>
<accession>A0A2N0R3N7</accession>
<gene>
    <name evidence="2" type="ORF">RhiirA1_497013</name>
</gene>
<comment type="caution">
    <text evidence="2">The sequence shown here is derived from an EMBL/GenBank/DDBJ whole genome shotgun (WGS) entry which is preliminary data.</text>
</comment>
<organism evidence="2 3">
    <name type="scientific">Rhizophagus irregularis</name>
    <dbReference type="NCBI Taxonomy" id="588596"/>
    <lineage>
        <taxon>Eukaryota</taxon>
        <taxon>Fungi</taxon>
        <taxon>Fungi incertae sedis</taxon>
        <taxon>Mucoromycota</taxon>
        <taxon>Glomeromycotina</taxon>
        <taxon>Glomeromycetes</taxon>
        <taxon>Glomerales</taxon>
        <taxon>Glomeraceae</taxon>
        <taxon>Rhizophagus</taxon>
    </lineage>
</organism>
<feature type="region of interest" description="Disordered" evidence="1">
    <location>
        <begin position="113"/>
        <end position="163"/>
    </location>
</feature>
<dbReference type="EMBL" id="LLXH01001685">
    <property type="protein sequence ID" value="PKC57901.1"/>
    <property type="molecule type" value="Genomic_DNA"/>
</dbReference>
<reference evidence="2 3" key="1">
    <citation type="submission" date="2017-10" db="EMBL/GenBank/DDBJ databases">
        <title>Extensive intraspecific genome diversity in a model arbuscular mycorrhizal fungus.</title>
        <authorList>
            <person name="Chen E.C.H."/>
            <person name="Morin E."/>
            <person name="Baudet D."/>
            <person name="Noel J."/>
            <person name="Ndikumana S."/>
            <person name="Charron P."/>
            <person name="St-Onge C."/>
            <person name="Giorgi J."/>
            <person name="Grigoriev I.V."/>
            <person name="Roux C."/>
            <person name="Martin F.M."/>
            <person name="Corradi N."/>
        </authorList>
    </citation>
    <scope>NUCLEOTIDE SEQUENCE [LARGE SCALE GENOMIC DNA]</scope>
    <source>
        <strain evidence="2 3">A1</strain>
    </source>
</reference>
<name>A0A2N0R3N7_9GLOM</name>
<evidence type="ECO:0000256" key="1">
    <source>
        <dbReference type="SAM" id="MobiDB-lite"/>
    </source>
</evidence>
<protein>
    <submittedName>
        <fullName evidence="2">Uncharacterized protein</fullName>
    </submittedName>
</protein>
<evidence type="ECO:0000313" key="3">
    <source>
        <dbReference type="Proteomes" id="UP000232688"/>
    </source>
</evidence>
<feature type="compositionally biased region" description="Basic and acidic residues" evidence="1">
    <location>
        <begin position="393"/>
        <end position="420"/>
    </location>
</feature>
<feature type="compositionally biased region" description="Basic and acidic residues" evidence="1">
    <location>
        <begin position="376"/>
        <end position="385"/>
    </location>
</feature>
<proteinExistence type="predicted"/>
<dbReference type="Proteomes" id="UP000232688">
    <property type="component" value="Unassembled WGS sequence"/>
</dbReference>
<dbReference type="VEuPathDB" id="FungiDB:RhiirA1_497013"/>
<sequence>MLIDRFGESANPQKFIEQARSLNIQPTTLSLIFSIALSVASRSWDNFTTHFYMEFGDMGDDEVEPDFFDESEDDEWNEAELGSRLSELGVQTPNPVLETPPILPNVEMTIADQTVTPETSRKKDKQKARAIVDKQVKNQSTTAKPDAKTSAKNSQKNKKSPDNEVTQILTGYEAVGDEQERIRDIIVYDILYTWDLQKILAELNFWGNTIKCSVKRQHKYQTLRVKIALFSFSLPQFNKYWMTDLGGIPVRWFPASWTLRERKPREKFQAIIHDIPEDMTMATLWMDRKPNEFLMHSGTSAFKIIQTSKGKRKLVGYFKNWETMLKVLDSPPVSLLSGKELKWCQHSIPNLKKARKPKTKKMPDTKISGKAGKVPDSNKSKKKDQVSSSTSNKKNENQLKDSRAQEKAKNTSKSKDRDKGNQVVLAEILSLLRRLV</sequence>
<evidence type="ECO:0000313" key="2">
    <source>
        <dbReference type="EMBL" id="PKC57901.1"/>
    </source>
</evidence>
<dbReference type="VEuPathDB" id="FungiDB:RhiirFUN_017347"/>